<evidence type="ECO:0000313" key="2">
    <source>
        <dbReference type="Proteomes" id="UP000824120"/>
    </source>
</evidence>
<evidence type="ECO:0000313" key="1">
    <source>
        <dbReference type="EMBL" id="KAG5575802.1"/>
    </source>
</evidence>
<organism evidence="1 2">
    <name type="scientific">Solanum commersonii</name>
    <name type="common">Commerson's wild potato</name>
    <name type="synonym">Commerson's nightshade</name>
    <dbReference type="NCBI Taxonomy" id="4109"/>
    <lineage>
        <taxon>Eukaryota</taxon>
        <taxon>Viridiplantae</taxon>
        <taxon>Streptophyta</taxon>
        <taxon>Embryophyta</taxon>
        <taxon>Tracheophyta</taxon>
        <taxon>Spermatophyta</taxon>
        <taxon>Magnoliopsida</taxon>
        <taxon>eudicotyledons</taxon>
        <taxon>Gunneridae</taxon>
        <taxon>Pentapetalae</taxon>
        <taxon>asterids</taxon>
        <taxon>lamiids</taxon>
        <taxon>Solanales</taxon>
        <taxon>Solanaceae</taxon>
        <taxon>Solanoideae</taxon>
        <taxon>Solaneae</taxon>
        <taxon>Solanum</taxon>
    </lineage>
</organism>
<accession>A0A9J5WJT8</accession>
<comment type="caution">
    <text evidence="1">The sequence shown here is derived from an EMBL/GenBank/DDBJ whole genome shotgun (WGS) entry which is preliminary data.</text>
</comment>
<dbReference type="EMBL" id="JACXVP010000011">
    <property type="protein sequence ID" value="KAG5575802.1"/>
    <property type="molecule type" value="Genomic_DNA"/>
</dbReference>
<sequence length="48" mass="5546">MAGSFRDTPKLFVIFEVAKSMITNQVDDYNSCSEEMTISTKEIYLDNY</sequence>
<proteinExistence type="predicted"/>
<name>A0A9J5WJT8_SOLCO</name>
<keyword evidence="2" id="KW-1185">Reference proteome</keyword>
<gene>
    <name evidence="1" type="ORF">H5410_055936</name>
</gene>
<dbReference type="AlphaFoldDB" id="A0A9J5WJT8"/>
<dbReference type="Proteomes" id="UP000824120">
    <property type="component" value="Chromosome 11"/>
</dbReference>
<reference evidence="1 2" key="1">
    <citation type="submission" date="2020-09" db="EMBL/GenBank/DDBJ databases">
        <title>De no assembly of potato wild relative species, Solanum commersonii.</title>
        <authorList>
            <person name="Cho K."/>
        </authorList>
    </citation>
    <scope>NUCLEOTIDE SEQUENCE [LARGE SCALE GENOMIC DNA]</scope>
    <source>
        <strain evidence="1">LZ3.2</strain>
        <tissue evidence="1">Leaf</tissue>
    </source>
</reference>
<protein>
    <submittedName>
        <fullName evidence="1">Uncharacterized protein</fullName>
    </submittedName>
</protein>